<dbReference type="Proteomes" id="UP000811545">
    <property type="component" value="Unassembled WGS sequence"/>
</dbReference>
<dbReference type="PANTHER" id="PTHR33258">
    <property type="entry name" value="TRANSPOSASE INSL FOR INSERTION SEQUENCE ELEMENT IS186A-RELATED"/>
    <property type="match status" value="1"/>
</dbReference>
<dbReference type="SUPFAM" id="SSF53098">
    <property type="entry name" value="Ribonuclease H-like"/>
    <property type="match status" value="1"/>
</dbReference>
<protein>
    <recommendedName>
        <fullName evidence="6">Transposase IS4-like domain-containing protein</fullName>
    </recommendedName>
</protein>
<organism evidence="7 8">
    <name type="scientific">Psychracetigena formicireducens</name>
    <dbReference type="NCBI Taxonomy" id="2986056"/>
    <lineage>
        <taxon>Bacteria</taxon>
        <taxon>Bacillati</taxon>
        <taxon>Candidatus Lithacetigenota</taxon>
        <taxon>Candidatus Psychracetigena</taxon>
    </lineage>
</organism>
<dbReference type="InterPro" id="IPR012337">
    <property type="entry name" value="RNaseH-like_sf"/>
</dbReference>
<evidence type="ECO:0000256" key="3">
    <source>
        <dbReference type="ARBA" id="ARBA00023125"/>
    </source>
</evidence>
<dbReference type="EMBL" id="QLTW01000302">
    <property type="protein sequence ID" value="MBT9146079.1"/>
    <property type="molecule type" value="Genomic_DNA"/>
</dbReference>
<dbReference type="AlphaFoldDB" id="A0A9E2BN80"/>
<keyword evidence="3" id="KW-0238">DNA-binding</keyword>
<feature type="region of interest" description="Disordered" evidence="5">
    <location>
        <begin position="420"/>
        <end position="442"/>
    </location>
</feature>
<evidence type="ECO:0000313" key="8">
    <source>
        <dbReference type="Proteomes" id="UP000811545"/>
    </source>
</evidence>
<comment type="similarity">
    <text evidence="1">Belongs to the transposase 11 family.</text>
</comment>
<dbReference type="InterPro" id="IPR002559">
    <property type="entry name" value="Transposase_11"/>
</dbReference>
<keyword evidence="4" id="KW-0233">DNA recombination</keyword>
<accession>A0A9E2BN80</accession>
<comment type="caution">
    <text evidence="7">The sequence shown here is derived from an EMBL/GenBank/DDBJ whole genome shotgun (WGS) entry which is preliminary data.</text>
</comment>
<evidence type="ECO:0000256" key="5">
    <source>
        <dbReference type="SAM" id="MobiDB-lite"/>
    </source>
</evidence>
<dbReference type="InterPro" id="IPR047952">
    <property type="entry name" value="Transpos_IS4"/>
</dbReference>
<reference evidence="7 8" key="1">
    <citation type="journal article" date="2021" name="bioRxiv">
        <title>Unique metabolic strategies in Hadean analogues reveal hints for primordial physiology.</title>
        <authorList>
            <person name="Nobu M.K."/>
            <person name="Nakai R."/>
            <person name="Tamazawa S."/>
            <person name="Mori H."/>
            <person name="Toyoda A."/>
            <person name="Ijiri A."/>
            <person name="Suzuki S."/>
            <person name="Kurokawa K."/>
            <person name="Kamagata Y."/>
            <person name="Tamaki H."/>
        </authorList>
    </citation>
    <scope>NUCLEOTIDE SEQUENCE [LARGE SCALE GENOMIC DNA]</scope>
    <source>
        <strain evidence="7">BS525</strain>
    </source>
</reference>
<feature type="domain" description="Transposase IS4-like" evidence="6">
    <location>
        <begin position="114"/>
        <end position="347"/>
    </location>
</feature>
<evidence type="ECO:0000256" key="4">
    <source>
        <dbReference type="ARBA" id="ARBA00023172"/>
    </source>
</evidence>
<evidence type="ECO:0000259" key="6">
    <source>
        <dbReference type="Pfam" id="PF01609"/>
    </source>
</evidence>
<gene>
    <name evidence="7" type="ORF">DDT42_01958</name>
</gene>
<evidence type="ECO:0000256" key="1">
    <source>
        <dbReference type="ARBA" id="ARBA00010075"/>
    </source>
</evidence>
<sequence>MRGSQARFDKDQACIKSSLFLSICRGFNNNYFTRKRKLTPENLTLSILNRKGVTLSMEIRRFFQLLKPKKIESISNPGYLKQRLKLSPATFQYLSDYHVRNFYEDEKNLHKLKGYYVFAVDGSKSNLPNTKETLGAYGGQVNQSGQQAQVGLSCLYDVFNKMVLDCTINPRNFSECAQVEIHIQKIPSIIEDQPFIMLLDRGYPSSLFFINRLESNQKFVVRLSSKDFKQEQINMTTDDEDVEIKFTPQRIGPYRKTVFAKRLREKQSIHLRFVKIMLPDGVVEVLATNLQRNEFSAEEIGKLYGLRWEIETAYGNLKNKFMLENYTGKKPVIIEQDILSTIYLYNLVQDIIRDAEEERQEKDKHKQYKHKMTINLNIAIGIIKEDLIRMALEDDPGKRGEIFNDIIRSIANNLVPVRKSRQFQRKRKHPSIKHPITKKRSY</sequence>
<keyword evidence="2" id="KW-0815">Transposition</keyword>
<name>A0A9E2BN80_PSYF1</name>
<dbReference type="PANTHER" id="PTHR33258:SF1">
    <property type="entry name" value="TRANSPOSASE INSL FOR INSERTION SEQUENCE ELEMENT IS186A-RELATED"/>
    <property type="match status" value="1"/>
</dbReference>
<evidence type="ECO:0000256" key="2">
    <source>
        <dbReference type="ARBA" id="ARBA00022578"/>
    </source>
</evidence>
<dbReference type="Pfam" id="PF01609">
    <property type="entry name" value="DDE_Tnp_1"/>
    <property type="match status" value="1"/>
</dbReference>
<evidence type="ECO:0000313" key="7">
    <source>
        <dbReference type="EMBL" id="MBT9146079.1"/>
    </source>
</evidence>
<dbReference type="GO" id="GO:0003677">
    <property type="term" value="F:DNA binding"/>
    <property type="evidence" value="ECO:0007669"/>
    <property type="project" value="UniProtKB-KW"/>
</dbReference>
<dbReference type="GO" id="GO:0004803">
    <property type="term" value="F:transposase activity"/>
    <property type="evidence" value="ECO:0007669"/>
    <property type="project" value="InterPro"/>
</dbReference>
<dbReference type="NCBIfam" id="NF033592">
    <property type="entry name" value="transpos_IS4_1"/>
    <property type="match status" value="1"/>
</dbReference>
<proteinExistence type="inferred from homology"/>
<dbReference type="GO" id="GO:0006313">
    <property type="term" value="P:DNA transposition"/>
    <property type="evidence" value="ECO:0007669"/>
    <property type="project" value="InterPro"/>
</dbReference>